<sequence length="72" mass="8107">MYEKSDVFRASFNCNLEYPFGQKLQLPDPSQICVNSVGRLKVETVVGAGFWVRGKGVLVDGRTKDTGEIIWR</sequence>
<evidence type="ECO:0000313" key="2">
    <source>
        <dbReference type="Proteomes" id="UP000237347"/>
    </source>
</evidence>
<dbReference type="EMBL" id="PKMF04000844">
    <property type="protein sequence ID" value="KAK7818117.1"/>
    <property type="molecule type" value="Genomic_DNA"/>
</dbReference>
<dbReference type="AlphaFoldDB" id="A0AAW0IUX3"/>
<accession>A0AAW0IUX3</accession>
<protein>
    <submittedName>
        <fullName evidence="1">Uncharacterized protein</fullName>
    </submittedName>
</protein>
<reference evidence="1 2" key="1">
    <citation type="journal article" date="2018" name="Sci. Data">
        <title>The draft genome sequence of cork oak.</title>
        <authorList>
            <person name="Ramos A.M."/>
            <person name="Usie A."/>
            <person name="Barbosa P."/>
            <person name="Barros P.M."/>
            <person name="Capote T."/>
            <person name="Chaves I."/>
            <person name="Simoes F."/>
            <person name="Abreu I."/>
            <person name="Carrasquinho I."/>
            <person name="Faro C."/>
            <person name="Guimaraes J.B."/>
            <person name="Mendonca D."/>
            <person name="Nobrega F."/>
            <person name="Rodrigues L."/>
            <person name="Saibo N.J.M."/>
            <person name="Varela M.C."/>
            <person name="Egas C."/>
            <person name="Matos J."/>
            <person name="Miguel C.M."/>
            <person name="Oliveira M.M."/>
            <person name="Ricardo C.P."/>
            <person name="Goncalves S."/>
        </authorList>
    </citation>
    <scope>NUCLEOTIDE SEQUENCE [LARGE SCALE GENOMIC DNA]</scope>
    <source>
        <strain evidence="2">cv. HL8</strain>
    </source>
</reference>
<name>A0AAW0IUX3_QUESU</name>
<proteinExistence type="predicted"/>
<comment type="caution">
    <text evidence="1">The sequence shown here is derived from an EMBL/GenBank/DDBJ whole genome shotgun (WGS) entry which is preliminary data.</text>
</comment>
<organism evidence="1 2">
    <name type="scientific">Quercus suber</name>
    <name type="common">Cork oak</name>
    <dbReference type="NCBI Taxonomy" id="58331"/>
    <lineage>
        <taxon>Eukaryota</taxon>
        <taxon>Viridiplantae</taxon>
        <taxon>Streptophyta</taxon>
        <taxon>Embryophyta</taxon>
        <taxon>Tracheophyta</taxon>
        <taxon>Spermatophyta</taxon>
        <taxon>Magnoliopsida</taxon>
        <taxon>eudicotyledons</taxon>
        <taxon>Gunneridae</taxon>
        <taxon>Pentapetalae</taxon>
        <taxon>rosids</taxon>
        <taxon>fabids</taxon>
        <taxon>Fagales</taxon>
        <taxon>Fagaceae</taxon>
        <taxon>Quercus</taxon>
    </lineage>
</organism>
<dbReference type="Proteomes" id="UP000237347">
    <property type="component" value="Unassembled WGS sequence"/>
</dbReference>
<keyword evidence="2" id="KW-1185">Reference proteome</keyword>
<evidence type="ECO:0000313" key="1">
    <source>
        <dbReference type="EMBL" id="KAK7818117.1"/>
    </source>
</evidence>
<gene>
    <name evidence="1" type="ORF">CFP56_041809</name>
</gene>